<accession>A0A9Q0M465</accession>
<evidence type="ECO:0000313" key="2">
    <source>
        <dbReference type="Proteomes" id="UP001142055"/>
    </source>
</evidence>
<dbReference type="AlphaFoldDB" id="A0A9Q0M465"/>
<comment type="caution">
    <text evidence="1">The sequence shown here is derived from an EMBL/GenBank/DDBJ whole genome shotgun (WGS) entry which is preliminary data.</text>
</comment>
<dbReference type="EMBL" id="JAPWDV010000003">
    <property type="protein sequence ID" value="KAJ6218632.1"/>
    <property type="molecule type" value="Genomic_DNA"/>
</dbReference>
<name>A0A9Q0M465_BLOTA</name>
<sequence length="54" mass="6444">IDQSKCIIDKQILGKQSLWNNSNMYEIIDLNLYSDLDVPNEPPERNMKFFNRQN</sequence>
<keyword evidence="2" id="KW-1185">Reference proteome</keyword>
<feature type="non-terminal residue" evidence="1">
    <location>
        <position position="1"/>
    </location>
</feature>
<organism evidence="1 2">
    <name type="scientific">Blomia tropicalis</name>
    <name type="common">Mite</name>
    <dbReference type="NCBI Taxonomy" id="40697"/>
    <lineage>
        <taxon>Eukaryota</taxon>
        <taxon>Metazoa</taxon>
        <taxon>Ecdysozoa</taxon>
        <taxon>Arthropoda</taxon>
        <taxon>Chelicerata</taxon>
        <taxon>Arachnida</taxon>
        <taxon>Acari</taxon>
        <taxon>Acariformes</taxon>
        <taxon>Sarcoptiformes</taxon>
        <taxon>Astigmata</taxon>
        <taxon>Glycyphagoidea</taxon>
        <taxon>Echimyopodidae</taxon>
        <taxon>Blomia</taxon>
    </lineage>
</organism>
<gene>
    <name evidence="1" type="ORF">RDWZM_009789</name>
</gene>
<dbReference type="Proteomes" id="UP001142055">
    <property type="component" value="Chromosome 3"/>
</dbReference>
<reference evidence="1" key="1">
    <citation type="submission" date="2022-12" db="EMBL/GenBank/DDBJ databases">
        <title>Genome assemblies of Blomia tropicalis.</title>
        <authorList>
            <person name="Cui Y."/>
        </authorList>
    </citation>
    <scope>NUCLEOTIDE SEQUENCE</scope>
    <source>
        <tissue evidence="1">Adult mites</tissue>
    </source>
</reference>
<evidence type="ECO:0000313" key="1">
    <source>
        <dbReference type="EMBL" id="KAJ6218632.1"/>
    </source>
</evidence>
<proteinExistence type="predicted"/>
<protein>
    <submittedName>
        <fullName evidence="1">Uncharacterized protein</fullName>
    </submittedName>
</protein>